<feature type="compositionally biased region" description="Low complexity" evidence="1">
    <location>
        <begin position="213"/>
        <end position="229"/>
    </location>
</feature>
<feature type="compositionally biased region" description="Pro residues" evidence="1">
    <location>
        <begin position="131"/>
        <end position="140"/>
    </location>
</feature>
<feature type="compositionally biased region" description="Basic and acidic residues" evidence="1">
    <location>
        <begin position="188"/>
        <end position="204"/>
    </location>
</feature>
<keyword evidence="2" id="KW-1133">Transmembrane helix</keyword>
<dbReference type="Proteomes" id="UP000319210">
    <property type="component" value="Unassembled WGS sequence"/>
</dbReference>
<protein>
    <recommendedName>
        <fullName evidence="6">Gram-positive cocci surface proteins LPxTG domain-containing protein</fullName>
    </recommendedName>
</protein>
<feature type="compositionally biased region" description="Pro residues" evidence="1">
    <location>
        <begin position="51"/>
        <end position="82"/>
    </location>
</feature>
<feature type="transmembrane region" description="Helical" evidence="2">
    <location>
        <begin position="377"/>
        <end position="398"/>
    </location>
</feature>
<keyword evidence="5" id="KW-1185">Reference proteome</keyword>
<organism evidence="4 5">
    <name type="scientific">Streptomyces cacaoi</name>
    <dbReference type="NCBI Taxonomy" id="1898"/>
    <lineage>
        <taxon>Bacteria</taxon>
        <taxon>Bacillati</taxon>
        <taxon>Actinomycetota</taxon>
        <taxon>Actinomycetes</taxon>
        <taxon>Kitasatosporales</taxon>
        <taxon>Streptomycetaceae</taxon>
        <taxon>Streptomyces</taxon>
    </lineage>
</organism>
<keyword evidence="2" id="KW-0472">Membrane</keyword>
<evidence type="ECO:0000256" key="3">
    <source>
        <dbReference type="SAM" id="SignalP"/>
    </source>
</evidence>
<feature type="compositionally biased region" description="Basic and acidic residues" evidence="1">
    <location>
        <begin position="83"/>
        <end position="93"/>
    </location>
</feature>
<dbReference type="EMBL" id="BJMM01000014">
    <property type="protein sequence ID" value="GEB50691.1"/>
    <property type="molecule type" value="Genomic_DNA"/>
</dbReference>
<evidence type="ECO:0000313" key="4">
    <source>
        <dbReference type="EMBL" id="GEB50691.1"/>
    </source>
</evidence>
<sequence>MAEARRRRIGVALATCALLLLPTPPLAAAHSSPQRGGAPERAERLLRPDTSPQPPAAPGHSLPAPPSPPALSPLPSLTPPAPDSRHAPPDRHGAHPQQSTGTRAASPGHEQQAQLPRSPLTLPGPSHMAPRTPPDAPPPHPGDEHPLPPGLALPEGISGTFAPGHAGGDPTAGDARPPARPPDGSGPRAHDRPPQDGRSGHGDTEGDGGGGAARSSTKAAGPDGALLPLPGRPDDRPEPRPESAPGKRDAPGPHPSTGHSSGSGESGAGHRNPGEARPHRKKPDDSRQGPGSHTPDEGAATGERSHRPRETPGPTSLLDGPSSSEEAVEEPPAPPEQSIGKHDLYSSGGTVSERGDEAREDGEENVPTQPSGQVLPVLPLGAGMALIGLGLAFLALLLRRG</sequence>
<evidence type="ECO:0008006" key="6">
    <source>
        <dbReference type="Google" id="ProtNLM"/>
    </source>
</evidence>
<feature type="compositionally biased region" description="Low complexity" evidence="1">
    <location>
        <begin position="168"/>
        <end position="187"/>
    </location>
</feature>
<name>A0A4Y3QZI4_STRCI</name>
<comment type="caution">
    <text evidence="4">The sequence shown here is derived from an EMBL/GenBank/DDBJ whole genome shotgun (WGS) entry which is preliminary data.</text>
</comment>
<proteinExistence type="predicted"/>
<evidence type="ECO:0000256" key="1">
    <source>
        <dbReference type="SAM" id="MobiDB-lite"/>
    </source>
</evidence>
<reference evidence="4 5" key="1">
    <citation type="submission" date="2019-06" db="EMBL/GenBank/DDBJ databases">
        <title>Whole genome shotgun sequence of Streptomyces cacaoi subsp. cacaoi NBRC 12748.</title>
        <authorList>
            <person name="Hosoyama A."/>
            <person name="Uohara A."/>
            <person name="Ohji S."/>
            <person name="Ichikawa N."/>
        </authorList>
    </citation>
    <scope>NUCLEOTIDE SEQUENCE [LARGE SCALE GENOMIC DNA]</scope>
    <source>
        <strain evidence="4 5">NBRC 12748</strain>
    </source>
</reference>
<feature type="compositionally biased region" description="Basic and acidic residues" evidence="1">
    <location>
        <begin position="38"/>
        <end position="47"/>
    </location>
</feature>
<dbReference type="RefSeq" id="WP_141275459.1">
    <property type="nucleotide sequence ID" value="NZ_BJMM01000014.1"/>
</dbReference>
<evidence type="ECO:0000313" key="5">
    <source>
        <dbReference type="Proteomes" id="UP000319210"/>
    </source>
</evidence>
<feature type="region of interest" description="Disordered" evidence="1">
    <location>
        <begin position="26"/>
        <end position="373"/>
    </location>
</feature>
<feature type="chain" id="PRO_5038429594" description="Gram-positive cocci surface proteins LPxTG domain-containing protein" evidence="3">
    <location>
        <begin position="28"/>
        <end position="401"/>
    </location>
</feature>
<feature type="signal peptide" evidence="3">
    <location>
        <begin position="1"/>
        <end position="27"/>
    </location>
</feature>
<dbReference type="AlphaFoldDB" id="A0A4Y3QZI4"/>
<keyword evidence="3" id="KW-0732">Signal</keyword>
<evidence type="ECO:0000256" key="2">
    <source>
        <dbReference type="SAM" id="Phobius"/>
    </source>
</evidence>
<accession>A0A4Y3QZI4</accession>
<feature type="compositionally biased region" description="Basic and acidic residues" evidence="1">
    <location>
        <begin position="272"/>
        <end position="287"/>
    </location>
</feature>
<feature type="compositionally biased region" description="Polar residues" evidence="1">
    <location>
        <begin position="96"/>
        <end position="115"/>
    </location>
</feature>
<gene>
    <name evidence="4" type="ORF">SCA03_32420</name>
</gene>
<feature type="compositionally biased region" description="Basic and acidic residues" evidence="1">
    <location>
        <begin position="232"/>
        <end position="251"/>
    </location>
</feature>
<keyword evidence="2" id="KW-0812">Transmembrane</keyword>